<accession>A0ABT0PVB0</accession>
<dbReference type="RefSeq" id="WP_249658502.1">
    <property type="nucleotide sequence ID" value="NZ_JAMFMA010000004.1"/>
</dbReference>
<dbReference type="EMBL" id="JAMFMA010000004">
    <property type="protein sequence ID" value="MCL6275314.1"/>
    <property type="molecule type" value="Genomic_DNA"/>
</dbReference>
<proteinExistence type="predicted"/>
<comment type="caution">
    <text evidence="2">The sequence shown here is derived from an EMBL/GenBank/DDBJ whole genome shotgun (WGS) entry which is preliminary data.</text>
</comment>
<protein>
    <submittedName>
        <fullName evidence="2">DUF1080 domain-containing protein</fullName>
    </submittedName>
</protein>
<evidence type="ECO:0000313" key="2">
    <source>
        <dbReference type="EMBL" id="MCL6275314.1"/>
    </source>
</evidence>
<dbReference type="InterPro" id="IPR010496">
    <property type="entry name" value="AL/BT2_dom"/>
</dbReference>
<dbReference type="Pfam" id="PF06439">
    <property type="entry name" value="3keto-disac_hyd"/>
    <property type="match status" value="1"/>
</dbReference>
<gene>
    <name evidence="2" type="ORF">M3P19_14955</name>
</gene>
<organism evidence="2 3">
    <name type="scientific">Flagellimonas spongiicola</name>
    <dbReference type="NCBI Taxonomy" id="2942208"/>
    <lineage>
        <taxon>Bacteria</taxon>
        <taxon>Pseudomonadati</taxon>
        <taxon>Bacteroidota</taxon>
        <taxon>Flavobacteriia</taxon>
        <taxon>Flavobacteriales</taxon>
        <taxon>Flavobacteriaceae</taxon>
        <taxon>Flagellimonas</taxon>
    </lineage>
</organism>
<dbReference type="PROSITE" id="PS51257">
    <property type="entry name" value="PROKAR_LIPOPROTEIN"/>
    <property type="match status" value="1"/>
</dbReference>
<feature type="domain" description="3-keto-alpha-glucoside-1,2-lyase/3-keto-2-hydroxy-glucal hydratase" evidence="1">
    <location>
        <begin position="22"/>
        <end position="185"/>
    </location>
</feature>
<sequence length="187" mass="21161">MKNQILLLVVATFSFVSCTNSEKLFEESPQDWVQGGEAATWSFENGELIGTGNGGNGFIMTNKSYNDFELTLEFHPDRTVNSGVFIRCKEQKLDALDCHEINIWDLHPNQDFRTGSIVTKALPLAKVNTLNKWNNYKIKMVNDSVHVWVNDTLTSALKNNHLKEGFVGLQAAEEGIIKFRNVRLKQL</sequence>
<reference evidence="2 3" key="1">
    <citation type="submission" date="2022-05" db="EMBL/GenBank/DDBJ databases">
        <authorList>
            <person name="Park J.-S."/>
        </authorList>
    </citation>
    <scope>NUCLEOTIDE SEQUENCE [LARGE SCALE GENOMIC DNA]</scope>
    <source>
        <strain evidence="2 3">2012CJ35-5</strain>
    </source>
</reference>
<name>A0ABT0PVB0_9FLAO</name>
<dbReference type="Gene3D" id="2.60.120.560">
    <property type="entry name" value="Exo-inulinase, domain 1"/>
    <property type="match status" value="1"/>
</dbReference>
<evidence type="ECO:0000313" key="3">
    <source>
        <dbReference type="Proteomes" id="UP001203607"/>
    </source>
</evidence>
<dbReference type="Proteomes" id="UP001203607">
    <property type="component" value="Unassembled WGS sequence"/>
</dbReference>
<keyword evidence="3" id="KW-1185">Reference proteome</keyword>
<evidence type="ECO:0000259" key="1">
    <source>
        <dbReference type="Pfam" id="PF06439"/>
    </source>
</evidence>